<dbReference type="GO" id="GO:0016787">
    <property type="term" value="F:hydrolase activity"/>
    <property type="evidence" value="ECO:0007669"/>
    <property type="project" value="UniProtKB-KW"/>
</dbReference>
<organism evidence="5 6">
    <name type="scientific">Staphylococcus warneri</name>
    <dbReference type="NCBI Taxonomy" id="1292"/>
    <lineage>
        <taxon>Bacteria</taxon>
        <taxon>Bacillati</taxon>
        <taxon>Bacillota</taxon>
        <taxon>Bacilli</taxon>
        <taxon>Bacillales</taxon>
        <taxon>Staphylococcaceae</taxon>
        <taxon>Staphylococcus</taxon>
    </lineage>
</organism>
<keyword evidence="3" id="KW-1133">Transmembrane helix</keyword>
<protein>
    <submittedName>
        <fullName evidence="5">Serine hydrolase FLP</fullName>
    </submittedName>
</protein>
<feature type="transmembrane region" description="Helical" evidence="3">
    <location>
        <begin position="389"/>
        <end position="409"/>
    </location>
</feature>
<evidence type="ECO:0000256" key="2">
    <source>
        <dbReference type="ARBA" id="ARBA00023136"/>
    </source>
</evidence>
<reference evidence="5 6" key="1">
    <citation type="journal article" date="2016" name="Front. Microbiol.">
        <title>Comprehensive Phylogenetic Analysis of Bovine Non-aureus Staphylococci Species Based on Whole-Genome Sequencing.</title>
        <authorList>
            <person name="Naushad S."/>
            <person name="Barkema H.W."/>
            <person name="Luby C."/>
            <person name="Condas L.A."/>
            <person name="Nobrega D.B."/>
            <person name="Carson D.A."/>
            <person name="De Buck J."/>
        </authorList>
    </citation>
    <scope>NUCLEOTIDE SEQUENCE [LARGE SCALE GENOMIC DNA]</scope>
    <source>
        <strain evidence="5 6">SNUC 2993</strain>
    </source>
</reference>
<dbReference type="GO" id="GO:0016020">
    <property type="term" value="C:membrane"/>
    <property type="evidence" value="ECO:0007669"/>
    <property type="project" value="UniProtKB-SubCell"/>
</dbReference>
<dbReference type="SUPFAM" id="SSF56601">
    <property type="entry name" value="beta-lactamase/transpeptidase-like"/>
    <property type="match status" value="1"/>
</dbReference>
<dbReference type="AlphaFoldDB" id="A0A2T4PXV4"/>
<evidence type="ECO:0000256" key="1">
    <source>
        <dbReference type="ARBA" id="ARBA00004370"/>
    </source>
</evidence>
<keyword evidence="3" id="KW-0812">Transmembrane</keyword>
<dbReference type="PANTHER" id="PTHR46825">
    <property type="entry name" value="D-ALANYL-D-ALANINE-CARBOXYPEPTIDASE/ENDOPEPTIDASE AMPH"/>
    <property type="match status" value="1"/>
</dbReference>
<comment type="subcellular location">
    <subcellularLocation>
        <location evidence="1">Membrane</location>
    </subcellularLocation>
</comment>
<dbReference type="InterPro" id="IPR050491">
    <property type="entry name" value="AmpC-like"/>
</dbReference>
<dbReference type="InterPro" id="IPR001466">
    <property type="entry name" value="Beta-lactam-related"/>
</dbReference>
<dbReference type="RefSeq" id="WP_107532693.1">
    <property type="nucleotide sequence ID" value="NZ_PZEV01000053.1"/>
</dbReference>
<comment type="caution">
    <text evidence="5">The sequence shown here is derived from an EMBL/GenBank/DDBJ whole genome shotgun (WGS) entry which is preliminary data.</text>
</comment>
<gene>
    <name evidence="5" type="ORF">BU085_11430</name>
</gene>
<evidence type="ECO:0000313" key="5">
    <source>
        <dbReference type="EMBL" id="PTI49714.1"/>
    </source>
</evidence>
<dbReference type="EMBL" id="PZEV01000053">
    <property type="protein sequence ID" value="PTI49714.1"/>
    <property type="molecule type" value="Genomic_DNA"/>
</dbReference>
<proteinExistence type="predicted"/>
<accession>A0A2T4PXV4</accession>
<dbReference type="PANTHER" id="PTHR46825:SF11">
    <property type="entry name" value="PENICILLIN-BINDING PROTEIN 4"/>
    <property type="match status" value="1"/>
</dbReference>
<feature type="transmembrane region" description="Helical" evidence="3">
    <location>
        <begin position="472"/>
        <end position="493"/>
    </location>
</feature>
<keyword evidence="5" id="KW-0378">Hydrolase</keyword>
<dbReference type="Gene3D" id="3.40.710.10">
    <property type="entry name" value="DD-peptidase/beta-lactamase superfamily"/>
    <property type="match status" value="1"/>
</dbReference>
<sequence>MKKKPFIITTIMVISILIAVIITKHFWAYNKNETLLTQSSQNYIDTIVKSDMKSGDIPGASILIIKDNKVFLNKGYGYANVEKKIKAKPTTRYEIASNTKAFTGYAILELAKNGKLNLNDHISKYIPGFYMKYDGKKQDITIKQLLGQKSGIPADITSEDQTEVYGDSIKNLVQSIKGKELNHKPGDTFEYSNMNYDILGLIIQNVSKESYNTYIKDHILEPLDMEHTTFKKTNSKNKHEAVGYEQSGGAIKKSAPSFNIGDTPSAFLMSNTRDLEHWVKMQLAPSSKTKDIVKASQKTINESQGEDDANGYAAGWFTNAHADYIYHTGTLDNYSSVILLNPKKSYGIVVLANMNSNKVTQLADHLNAQVMNHKHYTTIETKIDQAHNINVIISIISMIGVVISLYFILRRLFAIKHGKYKVQRSKASLYAFILVMVAFVLISVAMYLLPYFVLGNNSWSFVMTWLPSHAKWALFSFYSCIILITILLVIIILSQKRTRHSN</sequence>
<name>A0A2T4PXV4_STAWA</name>
<keyword evidence="2 3" id="KW-0472">Membrane</keyword>
<dbReference type="Proteomes" id="UP000240717">
    <property type="component" value="Unassembled WGS sequence"/>
</dbReference>
<feature type="domain" description="Beta-lactamase-related" evidence="4">
    <location>
        <begin position="44"/>
        <end position="367"/>
    </location>
</feature>
<evidence type="ECO:0000256" key="3">
    <source>
        <dbReference type="SAM" id="Phobius"/>
    </source>
</evidence>
<dbReference type="Pfam" id="PF00144">
    <property type="entry name" value="Beta-lactamase"/>
    <property type="match status" value="1"/>
</dbReference>
<dbReference type="STRING" id="1194526.A284_02280"/>
<evidence type="ECO:0000259" key="4">
    <source>
        <dbReference type="Pfam" id="PF00144"/>
    </source>
</evidence>
<evidence type="ECO:0000313" key="6">
    <source>
        <dbReference type="Proteomes" id="UP000240717"/>
    </source>
</evidence>
<feature type="transmembrane region" description="Helical" evidence="3">
    <location>
        <begin position="429"/>
        <end position="452"/>
    </location>
</feature>
<feature type="transmembrane region" description="Helical" evidence="3">
    <location>
        <begin position="7"/>
        <end position="27"/>
    </location>
</feature>
<dbReference type="InterPro" id="IPR012338">
    <property type="entry name" value="Beta-lactam/transpept-like"/>
</dbReference>